<name>A0A7Y8KVQ3_9BURK</name>
<comment type="caution">
    <text evidence="1">The sequence shown here is derived from an EMBL/GenBank/DDBJ whole genome shotgun (WGS) entry which is preliminary data.</text>
</comment>
<gene>
    <name evidence="1" type="ORF">F3K02_03440</name>
</gene>
<protein>
    <recommendedName>
        <fullName evidence="3">Lipoprotein transmembrane</fullName>
    </recommendedName>
</protein>
<accession>A0A7Y8KVQ3</accession>
<keyword evidence="2" id="KW-1185">Reference proteome</keyword>
<evidence type="ECO:0008006" key="3">
    <source>
        <dbReference type="Google" id="ProtNLM"/>
    </source>
</evidence>
<proteinExistence type="predicted"/>
<dbReference type="Proteomes" id="UP000545507">
    <property type="component" value="Unassembled WGS sequence"/>
</dbReference>
<reference evidence="1 2" key="1">
    <citation type="submission" date="2019-09" db="EMBL/GenBank/DDBJ databases">
        <title>Hydrogenophaga aromatica sp. nov., isolated from a para-xylene-degrading enrichment culture.</title>
        <authorList>
            <person name="Tancsics A."/>
            <person name="Banerjee S."/>
        </authorList>
    </citation>
    <scope>NUCLEOTIDE SEQUENCE [LARGE SCALE GENOMIC DNA]</scope>
    <source>
        <strain evidence="1 2">D2P1</strain>
    </source>
</reference>
<dbReference type="EMBL" id="VYGV01000004">
    <property type="protein sequence ID" value="NWF44309.1"/>
    <property type="molecule type" value="Genomic_DNA"/>
</dbReference>
<dbReference type="RefSeq" id="WP_177133362.1">
    <property type="nucleotide sequence ID" value="NZ_VYGV01000004.1"/>
</dbReference>
<evidence type="ECO:0000313" key="1">
    <source>
        <dbReference type="EMBL" id="NWF44309.1"/>
    </source>
</evidence>
<evidence type="ECO:0000313" key="2">
    <source>
        <dbReference type="Proteomes" id="UP000545507"/>
    </source>
</evidence>
<dbReference type="AlphaFoldDB" id="A0A7Y8KVQ3"/>
<organism evidence="1 2">
    <name type="scientific">Hydrogenophaga aromaticivorans</name>
    <dbReference type="NCBI Taxonomy" id="2610898"/>
    <lineage>
        <taxon>Bacteria</taxon>
        <taxon>Pseudomonadati</taxon>
        <taxon>Pseudomonadota</taxon>
        <taxon>Betaproteobacteria</taxon>
        <taxon>Burkholderiales</taxon>
        <taxon>Comamonadaceae</taxon>
        <taxon>Hydrogenophaga</taxon>
    </lineage>
</organism>
<sequence length="166" mass="18923">MNLAPGMRYRLLALASGLVLLAGCAGMPERVPPGSTRAQIEERLGRPTAEHRLPDGTRLQYSRQPAGAQVYNLDLGPDGRLRRLEQVMDVAWLERIEVGRWTRDDVLLHLGRPAWVEQVARFDGDIWTYRVIDHVWQRRVHIHLSPAGVVQKVMYSDEPMPDDRTP</sequence>